<proteinExistence type="predicted"/>
<dbReference type="Proteomes" id="UP000266922">
    <property type="component" value="Unassembled WGS sequence"/>
</dbReference>
<evidence type="ECO:0000313" key="2">
    <source>
        <dbReference type="Proteomes" id="UP000266922"/>
    </source>
</evidence>
<name>A0A3L7D9P2_GEOSE</name>
<gene>
    <name evidence="1" type="ORF">D9548_14830</name>
</gene>
<protein>
    <submittedName>
        <fullName evidence="1">Uncharacterized protein</fullName>
    </submittedName>
</protein>
<evidence type="ECO:0000313" key="1">
    <source>
        <dbReference type="EMBL" id="RLQ12923.1"/>
    </source>
</evidence>
<reference evidence="1 2" key="1">
    <citation type="submission" date="2018-10" db="EMBL/GenBank/DDBJ databases">
        <title>Geobacillus stearothermophilus in processing lines of powdered infant formula.</title>
        <authorList>
            <person name="Rhee M.S."/>
            <person name="Choi I.-G."/>
            <person name="Cho T.J."/>
            <person name="Park B."/>
        </authorList>
    </citation>
    <scope>NUCLEOTIDE SEQUENCE [LARGE SCALE GENOMIC DNA]</scope>
    <source>
        <strain evidence="1 2">FHS-PPGT130</strain>
    </source>
</reference>
<dbReference type="AlphaFoldDB" id="A0A3L7D9P2"/>
<comment type="caution">
    <text evidence="1">The sequence shown here is derived from an EMBL/GenBank/DDBJ whole genome shotgun (WGS) entry which is preliminary data.</text>
</comment>
<dbReference type="RefSeq" id="WP_049624431.1">
    <property type="nucleotide sequence ID" value="NZ_JARMSZ010000066.1"/>
</dbReference>
<accession>A0A3L7D9P2</accession>
<sequence length="67" mass="7291">MSSVIRKIAEYLLKYWPKMSNWLKQAIITLAGSAIVDAIARGLNALINYLSTLSSAVIEAIAKLLGL</sequence>
<dbReference type="OrthoDB" id="2971061at2"/>
<organism evidence="1 2">
    <name type="scientific">Geobacillus stearothermophilus</name>
    <name type="common">Bacillus stearothermophilus</name>
    <dbReference type="NCBI Taxonomy" id="1422"/>
    <lineage>
        <taxon>Bacteria</taxon>
        <taxon>Bacillati</taxon>
        <taxon>Bacillota</taxon>
        <taxon>Bacilli</taxon>
        <taxon>Bacillales</taxon>
        <taxon>Anoxybacillaceae</taxon>
        <taxon>Geobacillus</taxon>
    </lineage>
</organism>
<dbReference type="EMBL" id="RCTJ01000095">
    <property type="protein sequence ID" value="RLQ12923.1"/>
    <property type="molecule type" value="Genomic_DNA"/>
</dbReference>